<feature type="transmembrane region" description="Helical" evidence="1">
    <location>
        <begin position="50"/>
        <end position="69"/>
    </location>
</feature>
<dbReference type="EMBL" id="UFRV01000006">
    <property type="protein sequence ID" value="SUT92791.1"/>
    <property type="molecule type" value="Genomic_DNA"/>
</dbReference>
<keyword evidence="1" id="KW-1133">Transmembrane helix</keyword>
<evidence type="ECO:0000313" key="3">
    <source>
        <dbReference type="Proteomes" id="UP000254227"/>
    </source>
</evidence>
<evidence type="ECO:0000256" key="1">
    <source>
        <dbReference type="SAM" id="Phobius"/>
    </source>
</evidence>
<accession>A0A380TXK4</accession>
<name>A0A380TXK4_ACIJO</name>
<reference evidence="2 3" key="1">
    <citation type="submission" date="2018-06" db="EMBL/GenBank/DDBJ databases">
        <authorList>
            <consortium name="Pathogen Informatics"/>
            <person name="Doyle S."/>
        </authorList>
    </citation>
    <scope>NUCLEOTIDE SEQUENCE [LARGE SCALE GENOMIC DNA]</scope>
    <source>
        <strain evidence="2 3">NCTC10308</strain>
    </source>
</reference>
<dbReference type="AlphaFoldDB" id="A0A380TXK4"/>
<keyword evidence="1" id="KW-0812">Transmembrane</keyword>
<sequence length="81" mass="9668">MVMNKENLNFLFDLKYMKAVFYILKSYIWFFVLCISIILTSIIHNDVVDTILTILNFFIVFRIIFVLHVKIIKSIFEICSP</sequence>
<evidence type="ECO:0000313" key="2">
    <source>
        <dbReference type="EMBL" id="SUT92791.1"/>
    </source>
</evidence>
<gene>
    <name evidence="2" type="ORF">NCTC10308_00866</name>
</gene>
<organism evidence="2 3">
    <name type="scientific">Acinetobacter johnsonii</name>
    <dbReference type="NCBI Taxonomy" id="40214"/>
    <lineage>
        <taxon>Bacteria</taxon>
        <taxon>Pseudomonadati</taxon>
        <taxon>Pseudomonadota</taxon>
        <taxon>Gammaproteobacteria</taxon>
        <taxon>Moraxellales</taxon>
        <taxon>Moraxellaceae</taxon>
        <taxon>Acinetobacter</taxon>
    </lineage>
</organism>
<feature type="transmembrane region" description="Helical" evidence="1">
    <location>
        <begin position="20"/>
        <end position="44"/>
    </location>
</feature>
<protein>
    <submittedName>
        <fullName evidence="2">Uncharacterized protein</fullName>
    </submittedName>
</protein>
<keyword evidence="1" id="KW-0472">Membrane</keyword>
<dbReference type="Proteomes" id="UP000254227">
    <property type="component" value="Unassembled WGS sequence"/>
</dbReference>
<proteinExistence type="predicted"/>